<name>A0A421CUH6_9EURO</name>
<keyword evidence="5" id="KW-1185">Reference proteome</keyword>
<keyword evidence="2 3" id="KW-0040">ANK repeat</keyword>
<comment type="caution">
    <text evidence="4">The sequence shown here is derived from an EMBL/GenBank/DDBJ whole genome shotgun (WGS) entry which is preliminary data.</text>
</comment>
<dbReference type="AlphaFoldDB" id="A0A421CUH6"/>
<dbReference type="Pfam" id="PF12796">
    <property type="entry name" value="Ank_2"/>
    <property type="match status" value="1"/>
</dbReference>
<evidence type="ECO:0000313" key="4">
    <source>
        <dbReference type="EMBL" id="RLL93548.1"/>
    </source>
</evidence>
<dbReference type="PROSITE" id="PS50297">
    <property type="entry name" value="ANK_REP_REGION"/>
    <property type="match status" value="1"/>
</dbReference>
<organism evidence="4 5">
    <name type="scientific">Aspergillus turcosus</name>
    <dbReference type="NCBI Taxonomy" id="1245748"/>
    <lineage>
        <taxon>Eukaryota</taxon>
        <taxon>Fungi</taxon>
        <taxon>Dikarya</taxon>
        <taxon>Ascomycota</taxon>
        <taxon>Pezizomycotina</taxon>
        <taxon>Eurotiomycetes</taxon>
        <taxon>Eurotiomycetidae</taxon>
        <taxon>Eurotiales</taxon>
        <taxon>Aspergillaceae</taxon>
        <taxon>Aspergillus</taxon>
        <taxon>Aspergillus subgen. Fumigati</taxon>
    </lineage>
</organism>
<dbReference type="SUPFAM" id="SSF48403">
    <property type="entry name" value="Ankyrin repeat"/>
    <property type="match status" value="1"/>
</dbReference>
<evidence type="ECO:0000313" key="5">
    <source>
        <dbReference type="Proteomes" id="UP000215289"/>
    </source>
</evidence>
<reference evidence="4 5" key="1">
    <citation type="submission" date="2018-08" db="EMBL/GenBank/DDBJ databases">
        <title>Draft genome sequences of two Aspergillus turcosus clinical strains isolated from bronchoalveolar lavage fluid: one azole-susceptible and the other azole-resistant.</title>
        <authorList>
            <person name="Parent-Michaud M."/>
            <person name="Dufresne P.J."/>
            <person name="Fournier E."/>
            <person name="Martineau C."/>
            <person name="Moreira S."/>
            <person name="Perkins V."/>
            <person name="De Repentigny L."/>
            <person name="Dufresne S.F."/>
        </authorList>
    </citation>
    <scope>NUCLEOTIDE SEQUENCE [LARGE SCALE GENOMIC DNA]</scope>
    <source>
        <strain evidence="4">HMR AF 1038</strain>
    </source>
</reference>
<keyword evidence="1" id="KW-0677">Repeat</keyword>
<dbReference type="PANTHER" id="PTHR24198:SF165">
    <property type="entry name" value="ANKYRIN REPEAT-CONTAINING PROTEIN-RELATED"/>
    <property type="match status" value="1"/>
</dbReference>
<dbReference type="Gene3D" id="1.25.40.20">
    <property type="entry name" value="Ankyrin repeat-containing domain"/>
    <property type="match status" value="1"/>
</dbReference>
<dbReference type="PROSITE" id="PS50088">
    <property type="entry name" value="ANK_REPEAT"/>
    <property type="match status" value="1"/>
</dbReference>
<dbReference type="SMART" id="SM00248">
    <property type="entry name" value="ANK"/>
    <property type="match status" value="3"/>
</dbReference>
<evidence type="ECO:0000256" key="1">
    <source>
        <dbReference type="ARBA" id="ARBA00022737"/>
    </source>
</evidence>
<dbReference type="OrthoDB" id="4455046at2759"/>
<dbReference type="InterPro" id="IPR036770">
    <property type="entry name" value="Ankyrin_rpt-contain_sf"/>
</dbReference>
<accession>A0A421CUH6</accession>
<evidence type="ECO:0000256" key="3">
    <source>
        <dbReference type="PROSITE-ProRule" id="PRU00023"/>
    </source>
</evidence>
<proteinExistence type="predicted"/>
<feature type="repeat" description="ANK" evidence="3">
    <location>
        <begin position="272"/>
        <end position="307"/>
    </location>
</feature>
<dbReference type="Proteomes" id="UP000215289">
    <property type="component" value="Unassembled WGS sequence"/>
</dbReference>
<gene>
    <name evidence="4" type="ORF">CFD26_103073</name>
</gene>
<sequence>MANQTPRRRSLLELPAEIVQHSLGFLDDEELRRIVRDVEDLASHAKEVIKVRFRENNTYTLPDEAAVLERHGGLPDNVLPTNHLRHPCEVPFVRSPDTIAGIVRTNNLVILKVLVEAGLDLMSFSLGGWRLLGLALAWGNIAIAKYLIARMKPEDLLYGVCRVGRRGEPPNFLTMAAYFNADIFSIMWQRVRRLPNWQAQVTEVARFQLCRHADALLAWDLAEDGVDIALSVMPSLGRTAWHAAAESNNNMDFFEYLYGRIPASINNGSAANGCTPLMLAAAETWQDRTNAVRWLLRHGADPTVVVGGRTAAWFASAAHNLQLASLLSSYSSPYSASLRG</sequence>
<evidence type="ECO:0000256" key="2">
    <source>
        <dbReference type="ARBA" id="ARBA00023043"/>
    </source>
</evidence>
<dbReference type="InterPro" id="IPR002110">
    <property type="entry name" value="Ankyrin_rpt"/>
</dbReference>
<dbReference type="PANTHER" id="PTHR24198">
    <property type="entry name" value="ANKYRIN REPEAT AND PROTEIN KINASE DOMAIN-CONTAINING PROTEIN"/>
    <property type="match status" value="1"/>
</dbReference>
<dbReference type="EMBL" id="NIDN02000294">
    <property type="protein sequence ID" value="RLL93548.1"/>
    <property type="molecule type" value="Genomic_DNA"/>
</dbReference>
<protein>
    <submittedName>
        <fullName evidence="4">Uncharacterized protein</fullName>
    </submittedName>
</protein>